<dbReference type="RefSeq" id="WP_091484449.1">
    <property type="nucleotide sequence ID" value="NZ_FOTR01000008.1"/>
</dbReference>
<proteinExistence type="predicted"/>
<dbReference type="InterPro" id="IPR032710">
    <property type="entry name" value="NTF2-like_dom_sf"/>
</dbReference>
<feature type="domain" description="SnoaL-like" evidence="1">
    <location>
        <begin position="10"/>
        <end position="111"/>
    </location>
</feature>
<dbReference type="GO" id="GO:0016853">
    <property type="term" value="F:isomerase activity"/>
    <property type="evidence" value="ECO:0007669"/>
    <property type="project" value="UniProtKB-KW"/>
</dbReference>
<dbReference type="Proteomes" id="UP000198565">
    <property type="component" value="Unassembled WGS sequence"/>
</dbReference>
<sequence>METKNQQLFREFNEAMVKGDSEKILESVTDDIVWRMVGNDTIKGIENLEQALQGMENGNQFELEIEHLITHGKEGVVNGIIHSTDKSGEQRHYSFCDIYKLNKHKDGNIKEIISYVLEI</sequence>
<accession>A0A1I4NCI1</accession>
<name>A0A1I4NCI1_9BACI</name>
<dbReference type="SUPFAM" id="SSF54427">
    <property type="entry name" value="NTF2-like"/>
    <property type="match status" value="1"/>
</dbReference>
<dbReference type="EMBL" id="FOTR01000008">
    <property type="protein sequence ID" value="SFM13095.1"/>
    <property type="molecule type" value="Genomic_DNA"/>
</dbReference>
<reference evidence="3" key="1">
    <citation type="submission" date="2016-10" db="EMBL/GenBank/DDBJ databases">
        <authorList>
            <person name="Varghese N."/>
            <person name="Submissions S."/>
        </authorList>
    </citation>
    <scope>NUCLEOTIDE SEQUENCE [LARGE SCALE GENOMIC DNA]</scope>
    <source>
        <strain evidence="3">CGMCC 1.4250</strain>
    </source>
</reference>
<keyword evidence="2" id="KW-0413">Isomerase</keyword>
<keyword evidence="3" id="KW-1185">Reference proteome</keyword>
<dbReference type="InterPro" id="IPR037401">
    <property type="entry name" value="SnoaL-like"/>
</dbReference>
<organism evidence="2 3">
    <name type="scientific">Gracilibacillus orientalis</name>
    <dbReference type="NCBI Taxonomy" id="334253"/>
    <lineage>
        <taxon>Bacteria</taxon>
        <taxon>Bacillati</taxon>
        <taxon>Bacillota</taxon>
        <taxon>Bacilli</taxon>
        <taxon>Bacillales</taxon>
        <taxon>Bacillaceae</taxon>
        <taxon>Gracilibacillus</taxon>
    </lineage>
</organism>
<evidence type="ECO:0000313" key="2">
    <source>
        <dbReference type="EMBL" id="SFM13095.1"/>
    </source>
</evidence>
<protein>
    <submittedName>
        <fullName evidence="2">Ketosteroid isomerase homolog</fullName>
    </submittedName>
</protein>
<dbReference type="Pfam" id="PF12680">
    <property type="entry name" value="SnoaL_2"/>
    <property type="match status" value="1"/>
</dbReference>
<dbReference type="STRING" id="334253.SAMN04487943_108107"/>
<evidence type="ECO:0000313" key="3">
    <source>
        <dbReference type="Proteomes" id="UP000198565"/>
    </source>
</evidence>
<dbReference type="AlphaFoldDB" id="A0A1I4NCI1"/>
<gene>
    <name evidence="2" type="ORF">SAMN04487943_108107</name>
</gene>
<dbReference type="Gene3D" id="3.10.450.50">
    <property type="match status" value="1"/>
</dbReference>
<evidence type="ECO:0000259" key="1">
    <source>
        <dbReference type="Pfam" id="PF12680"/>
    </source>
</evidence>
<dbReference type="OrthoDB" id="6692273at2"/>